<protein>
    <submittedName>
        <fullName evidence="5">Mandelate racemase</fullName>
    </submittedName>
</protein>
<dbReference type="PANTHER" id="PTHR13794:SF58">
    <property type="entry name" value="MITOCHONDRIAL ENOLASE SUPERFAMILY MEMBER 1"/>
    <property type="match status" value="1"/>
</dbReference>
<accession>A0A6V8N1L1</accession>
<dbReference type="AlphaFoldDB" id="A0A6V8N1L1"/>
<dbReference type="SFLD" id="SFLDS00001">
    <property type="entry name" value="Enolase"/>
    <property type="match status" value="1"/>
</dbReference>
<proteinExistence type="predicted"/>
<evidence type="ECO:0000313" key="7">
    <source>
        <dbReference type="Proteomes" id="UP000568888"/>
    </source>
</evidence>
<dbReference type="Gene3D" id="3.20.20.120">
    <property type="entry name" value="Enolase-like C-terminal domain"/>
    <property type="match status" value="1"/>
</dbReference>
<name>A0A6V8N1L1_9BACT</name>
<dbReference type="GO" id="GO:0016836">
    <property type="term" value="F:hydro-lyase activity"/>
    <property type="evidence" value="ECO:0007669"/>
    <property type="project" value="TreeGrafter"/>
</dbReference>
<dbReference type="GO" id="GO:0009063">
    <property type="term" value="P:amino acid catabolic process"/>
    <property type="evidence" value="ECO:0007669"/>
    <property type="project" value="InterPro"/>
</dbReference>
<evidence type="ECO:0000256" key="3">
    <source>
        <dbReference type="ARBA" id="ARBA00022842"/>
    </source>
</evidence>
<dbReference type="GO" id="GO:0000287">
    <property type="term" value="F:magnesium ion binding"/>
    <property type="evidence" value="ECO:0007669"/>
    <property type="project" value="TreeGrafter"/>
</dbReference>
<dbReference type="Pfam" id="PF02746">
    <property type="entry name" value="MR_MLE_N"/>
    <property type="match status" value="1"/>
</dbReference>
<organism evidence="5 7">
    <name type="scientific">Geomonas paludis</name>
    <dbReference type="NCBI Taxonomy" id="2740185"/>
    <lineage>
        <taxon>Bacteria</taxon>
        <taxon>Pseudomonadati</taxon>
        <taxon>Thermodesulfobacteriota</taxon>
        <taxon>Desulfuromonadia</taxon>
        <taxon>Geobacterales</taxon>
        <taxon>Geobacteraceae</taxon>
        <taxon>Geomonas</taxon>
    </lineage>
</organism>
<keyword evidence="3" id="KW-0460">Magnesium</keyword>
<dbReference type="GO" id="GO:0016052">
    <property type="term" value="P:carbohydrate catabolic process"/>
    <property type="evidence" value="ECO:0007669"/>
    <property type="project" value="TreeGrafter"/>
</dbReference>
<reference evidence="5" key="2">
    <citation type="journal article" date="2021" name="Int. J. Syst. Evol. Microbiol.">
        <title>Geomonas silvestris sp. nov., Geomonas paludis sp. nov. and Geomonas limicola sp. nov., isolated from terrestrial environments, and emended description of the genus Geomonas.</title>
        <authorList>
            <person name="Itoh H."/>
            <person name="Xu Z."/>
            <person name="Masuda Y."/>
            <person name="Ushijima N."/>
            <person name="Hayakawa C."/>
            <person name="Shiratori Y."/>
            <person name="Senoo K."/>
        </authorList>
    </citation>
    <scope>NUCLEOTIDE SEQUENCE</scope>
    <source>
        <strain evidence="5">Red736</strain>
    </source>
</reference>
<evidence type="ECO:0000256" key="2">
    <source>
        <dbReference type="ARBA" id="ARBA00022723"/>
    </source>
</evidence>
<evidence type="ECO:0000313" key="8">
    <source>
        <dbReference type="Proteomes" id="UP000831485"/>
    </source>
</evidence>
<evidence type="ECO:0000256" key="1">
    <source>
        <dbReference type="ARBA" id="ARBA00001946"/>
    </source>
</evidence>
<dbReference type="EMBL" id="CP096574">
    <property type="protein sequence ID" value="UPU34748.1"/>
    <property type="molecule type" value="Genomic_DNA"/>
</dbReference>
<dbReference type="SUPFAM" id="SSF51604">
    <property type="entry name" value="Enolase C-terminal domain-like"/>
    <property type="match status" value="1"/>
</dbReference>
<reference evidence="6" key="3">
    <citation type="submission" date="2022-04" db="EMBL/GenBank/DDBJ databases">
        <authorList>
            <person name="Liu G."/>
        </authorList>
    </citation>
    <scope>NUCLEOTIDE SEQUENCE</scope>
    <source>
        <strain evidence="6">RG22</strain>
    </source>
</reference>
<keyword evidence="8" id="KW-1185">Reference proteome</keyword>
<dbReference type="Proteomes" id="UP000568888">
    <property type="component" value="Unassembled WGS sequence"/>
</dbReference>
<dbReference type="Pfam" id="PF13378">
    <property type="entry name" value="MR_MLE_C"/>
    <property type="match status" value="1"/>
</dbReference>
<dbReference type="InterPro" id="IPR013342">
    <property type="entry name" value="Mandelate_racemase_C"/>
</dbReference>
<feature type="domain" description="Mandelate racemase/muconate lactonizing enzyme C-terminal" evidence="4">
    <location>
        <begin position="143"/>
        <end position="239"/>
    </location>
</feature>
<dbReference type="InterPro" id="IPR013341">
    <property type="entry name" value="Mandelate_racemase_N_dom"/>
</dbReference>
<dbReference type="Proteomes" id="UP000831485">
    <property type="component" value="Chromosome"/>
</dbReference>
<dbReference type="SUPFAM" id="SSF54826">
    <property type="entry name" value="Enolase N-terminal domain-like"/>
    <property type="match status" value="1"/>
</dbReference>
<dbReference type="SFLD" id="SFLDG00179">
    <property type="entry name" value="mandelate_racemase"/>
    <property type="match status" value="1"/>
</dbReference>
<sequence length="362" mass="39342">MKQAIVERVEVNCYRIPTEERESDGTYRWEDTILVATHIHGAGEKGFGYSYASPAAATLIKDKLGDLLRGRNALDIAACWVLLTGALRNLGNAGIGMMAVSALDAALWDLKARLLGVPLVSLLGEARERVPVYGSGGFTSYPVDKLQRQLSGWVGQGIGRVKMKVGRDAKADPERVRAARQAIGAEAELMVDANGGYARKQALALAADFAAQGVTWFEEPVPHQDREGLRLVRDLAPEGMEISSGEYGFNLGYFLDLLRGGCVDVLQADATRCGVTGFLEAAALCGAWGLPMSSHCAPALHLHLCCAATPVRHLEYFHDHVRIERMLFDGVIEPWHGTLAPDLERPGHGLTLRVTEAERFQI</sequence>
<dbReference type="InterPro" id="IPR018110">
    <property type="entry name" value="Mandel_Rmase/mucon_lact_enz_CS"/>
</dbReference>
<dbReference type="RefSeq" id="WP_183351328.1">
    <property type="nucleotide sequence ID" value="NZ_BLXY01000024.1"/>
</dbReference>
<dbReference type="InterPro" id="IPR046945">
    <property type="entry name" value="RHMD-like"/>
</dbReference>
<gene>
    <name evidence="5" type="ORF">GMPD_43050</name>
    <name evidence="6" type="ORF">M1B72_14995</name>
</gene>
<dbReference type="EMBL" id="BLXY01000024">
    <property type="protein sequence ID" value="GFO66386.1"/>
    <property type="molecule type" value="Genomic_DNA"/>
</dbReference>
<reference evidence="7" key="1">
    <citation type="submission" date="2020-06" db="EMBL/GenBank/DDBJ databases">
        <title>Draft genomic sequecing of Geomonas sp. Red736.</title>
        <authorList>
            <person name="Itoh H."/>
            <person name="Xu Z.X."/>
            <person name="Ushijima N."/>
            <person name="Masuda Y."/>
            <person name="Shiratori Y."/>
            <person name="Senoo K."/>
        </authorList>
    </citation>
    <scope>NUCLEOTIDE SEQUENCE [LARGE SCALE GENOMIC DNA]</scope>
    <source>
        <strain evidence="7">Red736</strain>
    </source>
</reference>
<dbReference type="PANTHER" id="PTHR13794">
    <property type="entry name" value="ENOLASE SUPERFAMILY, MANDELATE RACEMASE"/>
    <property type="match status" value="1"/>
</dbReference>
<comment type="cofactor">
    <cofactor evidence="1">
        <name>Mg(2+)</name>
        <dbReference type="ChEBI" id="CHEBI:18420"/>
    </cofactor>
</comment>
<dbReference type="InterPro" id="IPR029065">
    <property type="entry name" value="Enolase_C-like"/>
</dbReference>
<keyword evidence="2" id="KW-0479">Metal-binding</keyword>
<dbReference type="SMART" id="SM00922">
    <property type="entry name" value="MR_MLE"/>
    <property type="match status" value="1"/>
</dbReference>
<dbReference type="CDD" id="cd03328">
    <property type="entry name" value="MR_like_3"/>
    <property type="match status" value="1"/>
</dbReference>
<dbReference type="InterPro" id="IPR036849">
    <property type="entry name" value="Enolase-like_C_sf"/>
</dbReference>
<dbReference type="InterPro" id="IPR029017">
    <property type="entry name" value="Enolase-like_N"/>
</dbReference>
<evidence type="ECO:0000313" key="6">
    <source>
        <dbReference type="EMBL" id="UPU34748.1"/>
    </source>
</evidence>
<evidence type="ECO:0000313" key="5">
    <source>
        <dbReference type="EMBL" id="GFO66386.1"/>
    </source>
</evidence>
<dbReference type="PROSITE" id="PS00908">
    <property type="entry name" value="MR_MLE_1"/>
    <property type="match status" value="1"/>
</dbReference>
<evidence type="ECO:0000259" key="4">
    <source>
        <dbReference type="SMART" id="SM00922"/>
    </source>
</evidence>
<dbReference type="Gene3D" id="3.30.390.10">
    <property type="entry name" value="Enolase-like, N-terminal domain"/>
    <property type="match status" value="1"/>
</dbReference>